<reference evidence="7" key="1">
    <citation type="submission" date="2021-10" db="EMBL/GenBank/DDBJ databases">
        <authorList>
            <person name="Piombo E."/>
        </authorList>
    </citation>
    <scope>NUCLEOTIDE SEQUENCE</scope>
</reference>
<dbReference type="InterPro" id="IPR051127">
    <property type="entry name" value="Fungal_SecMet_Regulators"/>
</dbReference>
<dbReference type="GO" id="GO:0005634">
    <property type="term" value="C:nucleus"/>
    <property type="evidence" value="ECO:0007669"/>
    <property type="project" value="TreeGrafter"/>
</dbReference>
<dbReference type="InterPro" id="IPR007219">
    <property type="entry name" value="XnlR_reg_dom"/>
</dbReference>
<keyword evidence="8" id="KW-1185">Reference proteome</keyword>
<evidence type="ECO:0000256" key="2">
    <source>
        <dbReference type="ARBA" id="ARBA00023015"/>
    </source>
</evidence>
<evidence type="ECO:0000256" key="5">
    <source>
        <dbReference type="SAM" id="MobiDB-lite"/>
    </source>
</evidence>
<keyword evidence="3" id="KW-0804">Transcription</keyword>
<dbReference type="Pfam" id="PF04082">
    <property type="entry name" value="Fungal_trans"/>
    <property type="match status" value="1"/>
</dbReference>
<dbReference type="InterPro" id="IPR001138">
    <property type="entry name" value="Zn2Cys6_DnaBD"/>
</dbReference>
<feature type="region of interest" description="Disordered" evidence="5">
    <location>
        <begin position="113"/>
        <end position="149"/>
    </location>
</feature>
<dbReference type="GO" id="GO:0000981">
    <property type="term" value="F:DNA-binding transcription factor activity, RNA polymerase II-specific"/>
    <property type="evidence" value="ECO:0007669"/>
    <property type="project" value="InterPro"/>
</dbReference>
<name>A0A9N9UL05_9HYPO</name>
<dbReference type="GO" id="GO:0000978">
    <property type="term" value="F:RNA polymerase II cis-regulatory region sequence-specific DNA binding"/>
    <property type="evidence" value="ECO:0007669"/>
    <property type="project" value="TreeGrafter"/>
</dbReference>
<organism evidence="7 8">
    <name type="scientific">Clonostachys byssicola</name>
    <dbReference type="NCBI Taxonomy" id="160290"/>
    <lineage>
        <taxon>Eukaryota</taxon>
        <taxon>Fungi</taxon>
        <taxon>Dikarya</taxon>
        <taxon>Ascomycota</taxon>
        <taxon>Pezizomycotina</taxon>
        <taxon>Sordariomycetes</taxon>
        <taxon>Hypocreomycetidae</taxon>
        <taxon>Hypocreales</taxon>
        <taxon>Bionectriaceae</taxon>
        <taxon>Clonostachys</taxon>
    </lineage>
</organism>
<dbReference type="PROSITE" id="PS00463">
    <property type="entry name" value="ZN2_CY6_FUNGAL_1"/>
    <property type="match status" value="1"/>
</dbReference>
<dbReference type="SUPFAM" id="SSF57701">
    <property type="entry name" value="Zn2/Cys6 DNA-binding domain"/>
    <property type="match status" value="1"/>
</dbReference>
<evidence type="ECO:0000256" key="4">
    <source>
        <dbReference type="ARBA" id="ARBA00023242"/>
    </source>
</evidence>
<dbReference type="GO" id="GO:0008270">
    <property type="term" value="F:zinc ion binding"/>
    <property type="evidence" value="ECO:0007669"/>
    <property type="project" value="InterPro"/>
</dbReference>
<evidence type="ECO:0000256" key="3">
    <source>
        <dbReference type="ARBA" id="ARBA00023163"/>
    </source>
</evidence>
<dbReference type="PROSITE" id="PS50048">
    <property type="entry name" value="ZN2_CY6_FUNGAL_2"/>
    <property type="match status" value="1"/>
</dbReference>
<dbReference type="Proteomes" id="UP000754883">
    <property type="component" value="Unassembled WGS sequence"/>
</dbReference>
<keyword evidence="2" id="KW-0805">Transcription regulation</keyword>
<dbReference type="Gene3D" id="4.10.240.10">
    <property type="entry name" value="Zn(2)-C6 fungal-type DNA-binding domain"/>
    <property type="match status" value="1"/>
</dbReference>
<accession>A0A9N9UL05</accession>
<sequence length="732" mass="81492">MFNKFALNGVAITRPSSNTDTNAASSQSKKPNQEPKRHRRDQVTRACNWCRAYRVKCDNDLPCHNCVSRGTQCSRDGETGEQKRVLNLASALREIETLKQQVGDLQAQLDATQTASQTPCASSSSDFTPQNTSNPNDTGGHGRSLPEEEDGQHLFSEALEICKADTQFQGPLSSYIFSKRLYSYLRQVTCNIQQHDSAGNSVPTMLEDRASRFWLSPYTGNPGITAPELNRDVQNRDTDANADSLRNPGELTPSQEESFINAFFSSLGRSYPMTDRVDFEEYYQSLWVPVQDTDLVRQSSPLVDIILALSIRFSGVMLPGDGRADAQPPASLPRHFDILAMAHYLYDQCQRQLRQKPHRASLVSLQCRFWCSVNLFNTFQPSEAYLELGMAVREAHTLGLHVEMAACLSNRTLFNQPRIRRLMWWTLFTFDARLSLYLGRPGGIQISHTTCAIPSSVFPENNSAGKASSTEQLAARIFQQVLFGQQAKLYLAAGILHDTFYTQSGSRRGELGLDLVKGRSDTVEFAAETLTDSLDSLTAWADTIPPSLKSRREGGGVPLSTDLSRHDLQHFDLVGPKWFRRQTLILELQYHEAIMMASRPLISFPPIGQQTELPIQGVSPHHFESRTFDHAEKASRHAAAITHTLYQTCVETDILHGWNEVLHYQWNAASTLAGFFLAYPSQNRLGFETMLLSVQVFDSTGKATGAAVAVAQLGATVHRLARSGHQGDGVLE</sequence>
<feature type="compositionally biased region" description="Polar residues" evidence="5">
    <location>
        <begin position="14"/>
        <end position="30"/>
    </location>
</feature>
<evidence type="ECO:0000313" key="8">
    <source>
        <dbReference type="Proteomes" id="UP000754883"/>
    </source>
</evidence>
<dbReference type="PANTHER" id="PTHR47424:SF12">
    <property type="entry name" value="TRANSCRIPTION FACTOR ASQA"/>
    <property type="match status" value="1"/>
</dbReference>
<dbReference type="InterPro" id="IPR036864">
    <property type="entry name" value="Zn2-C6_fun-type_DNA-bd_sf"/>
</dbReference>
<dbReference type="PANTHER" id="PTHR47424">
    <property type="entry name" value="REGULATORY PROTEIN GAL4"/>
    <property type="match status" value="1"/>
</dbReference>
<dbReference type="GO" id="GO:0000435">
    <property type="term" value="P:positive regulation of transcription from RNA polymerase II promoter by galactose"/>
    <property type="evidence" value="ECO:0007669"/>
    <property type="project" value="TreeGrafter"/>
</dbReference>
<proteinExistence type="predicted"/>
<evidence type="ECO:0000313" key="7">
    <source>
        <dbReference type="EMBL" id="CAG9991763.1"/>
    </source>
</evidence>
<dbReference type="AlphaFoldDB" id="A0A9N9UL05"/>
<keyword evidence="4" id="KW-0539">Nucleus</keyword>
<gene>
    <name evidence="7" type="ORF">CBYS24578_00006463</name>
</gene>
<dbReference type="SMART" id="SM00906">
    <property type="entry name" value="Fungal_trans"/>
    <property type="match status" value="1"/>
</dbReference>
<dbReference type="EMBL" id="CABFNO020001479">
    <property type="protein sequence ID" value="CAG9991763.1"/>
    <property type="molecule type" value="Genomic_DNA"/>
</dbReference>
<feature type="compositionally biased region" description="Polar residues" evidence="5">
    <location>
        <begin position="113"/>
        <end position="137"/>
    </location>
</feature>
<keyword evidence="1" id="KW-0479">Metal-binding</keyword>
<feature type="domain" description="Zn(2)-C6 fungal-type" evidence="6">
    <location>
        <begin position="46"/>
        <end position="75"/>
    </location>
</feature>
<dbReference type="Pfam" id="PF00172">
    <property type="entry name" value="Zn_clus"/>
    <property type="match status" value="1"/>
</dbReference>
<protein>
    <recommendedName>
        <fullName evidence="6">Zn(2)-C6 fungal-type domain-containing protein</fullName>
    </recommendedName>
</protein>
<dbReference type="OrthoDB" id="2283488at2759"/>
<dbReference type="CDD" id="cd12148">
    <property type="entry name" value="fungal_TF_MHR"/>
    <property type="match status" value="1"/>
</dbReference>
<evidence type="ECO:0000256" key="1">
    <source>
        <dbReference type="ARBA" id="ARBA00022723"/>
    </source>
</evidence>
<dbReference type="CDD" id="cd00067">
    <property type="entry name" value="GAL4"/>
    <property type="match status" value="1"/>
</dbReference>
<evidence type="ECO:0000259" key="6">
    <source>
        <dbReference type="PROSITE" id="PS50048"/>
    </source>
</evidence>
<dbReference type="SMART" id="SM00066">
    <property type="entry name" value="GAL4"/>
    <property type="match status" value="1"/>
</dbReference>
<comment type="caution">
    <text evidence="7">The sequence shown here is derived from an EMBL/GenBank/DDBJ whole genome shotgun (WGS) entry which is preliminary data.</text>
</comment>
<feature type="region of interest" description="Disordered" evidence="5">
    <location>
        <begin position="13"/>
        <end position="41"/>
    </location>
</feature>
<dbReference type="GO" id="GO:0006351">
    <property type="term" value="P:DNA-templated transcription"/>
    <property type="evidence" value="ECO:0007669"/>
    <property type="project" value="InterPro"/>
</dbReference>